<organism evidence="10 11">
    <name type="scientific">Thermodesulfatator indicus (strain DSM 15286 / JCM 11887 / CIR29812)</name>
    <dbReference type="NCBI Taxonomy" id="667014"/>
    <lineage>
        <taxon>Bacteria</taxon>
        <taxon>Pseudomonadati</taxon>
        <taxon>Thermodesulfobacteriota</taxon>
        <taxon>Thermodesulfobacteria</taxon>
        <taxon>Thermodesulfobacteriales</taxon>
        <taxon>Thermodesulfatatoraceae</taxon>
        <taxon>Thermodesulfatator</taxon>
    </lineage>
</organism>
<evidence type="ECO:0000256" key="3">
    <source>
        <dbReference type="ARBA" id="ARBA00022722"/>
    </source>
</evidence>
<keyword evidence="4 8" id="KW-0479">Metal-binding</keyword>
<dbReference type="InterPro" id="IPR050556">
    <property type="entry name" value="Type_II_TA_system_RNase"/>
</dbReference>
<dbReference type="eggNOG" id="COG1848">
    <property type="taxonomic scope" value="Bacteria"/>
</dbReference>
<dbReference type="PaxDb" id="667014-Thein_0723"/>
<dbReference type="Proteomes" id="UP000006793">
    <property type="component" value="Chromosome"/>
</dbReference>
<dbReference type="GO" id="GO:0090729">
    <property type="term" value="F:toxin activity"/>
    <property type="evidence" value="ECO:0007669"/>
    <property type="project" value="UniProtKB-KW"/>
</dbReference>
<reference evidence="11" key="1">
    <citation type="submission" date="2011-04" db="EMBL/GenBank/DDBJ databases">
        <title>The complete genome of Thermodesulfatator indicus DSM 15286.</title>
        <authorList>
            <person name="Lucas S."/>
            <person name="Copeland A."/>
            <person name="Lapidus A."/>
            <person name="Bruce D."/>
            <person name="Goodwin L."/>
            <person name="Pitluck S."/>
            <person name="Peters L."/>
            <person name="Kyrpides N."/>
            <person name="Mavromatis K."/>
            <person name="Pagani I."/>
            <person name="Ivanova N."/>
            <person name="Saunders L."/>
            <person name="Detter J.C."/>
            <person name="Tapia R."/>
            <person name="Han C."/>
            <person name="Land M."/>
            <person name="Hauser L."/>
            <person name="Markowitz V."/>
            <person name="Cheng J.-F."/>
            <person name="Hugenholtz P."/>
            <person name="Woyke T."/>
            <person name="Wu D."/>
            <person name="Spring S."/>
            <person name="Schroeder M."/>
            <person name="Brambilla E."/>
            <person name="Klenk H.-P."/>
            <person name="Eisen J.A."/>
        </authorList>
    </citation>
    <scope>NUCLEOTIDE SEQUENCE [LARGE SCALE GENOMIC DNA]</scope>
    <source>
        <strain evidence="11">DSM 15286 / JCM 11887 / CIR29812</strain>
    </source>
</reference>
<dbReference type="STRING" id="667014.Thein_0723"/>
<comment type="cofactor">
    <cofactor evidence="1 8">
        <name>Mg(2+)</name>
        <dbReference type="ChEBI" id="CHEBI:18420"/>
    </cofactor>
</comment>
<dbReference type="GO" id="GO:0000287">
    <property type="term" value="F:magnesium ion binding"/>
    <property type="evidence" value="ECO:0007669"/>
    <property type="project" value="UniProtKB-UniRule"/>
</dbReference>
<comment type="similarity">
    <text evidence="7 8">Belongs to the PINc/VapC protein family.</text>
</comment>
<accession>F8AC48</accession>
<dbReference type="PANTHER" id="PTHR33653:SF1">
    <property type="entry name" value="RIBONUCLEASE VAPC2"/>
    <property type="match status" value="1"/>
</dbReference>
<dbReference type="PANTHER" id="PTHR33653">
    <property type="entry name" value="RIBONUCLEASE VAPC2"/>
    <property type="match status" value="1"/>
</dbReference>
<dbReference type="KEGG" id="tid:Thein_0723"/>
<sequence>MRSENNTLFLLDTSAWLAYMEDEEGADRVEEILKTGRILMPFMVLLEIYYISYREKGEEIANRRYALLKSLDFEFLWNLDEAILLTAGRFKALHRLSLADAIIAAIAKIRGAILVHKDPEYEALGQEVDQECPIRKLKRRICF</sequence>
<keyword evidence="2 8" id="KW-1277">Toxin-antitoxin system</keyword>
<dbReference type="EC" id="3.1.-.-" evidence="8"/>
<name>F8AC48_THEID</name>
<evidence type="ECO:0000256" key="2">
    <source>
        <dbReference type="ARBA" id="ARBA00022649"/>
    </source>
</evidence>
<evidence type="ECO:0000256" key="6">
    <source>
        <dbReference type="ARBA" id="ARBA00022842"/>
    </source>
</evidence>
<dbReference type="RefSeq" id="WP_013907347.1">
    <property type="nucleotide sequence ID" value="NC_015681.1"/>
</dbReference>
<dbReference type="InterPro" id="IPR022907">
    <property type="entry name" value="VapC_family"/>
</dbReference>
<proteinExistence type="inferred from homology"/>
<dbReference type="InterPro" id="IPR029060">
    <property type="entry name" value="PIN-like_dom_sf"/>
</dbReference>
<keyword evidence="8" id="KW-0800">Toxin</keyword>
<gene>
    <name evidence="8" type="primary">vapC</name>
    <name evidence="10" type="ordered locus">Thein_0723</name>
</gene>
<dbReference type="HOGENOM" id="CLU_135601_1_0_0"/>
<evidence type="ECO:0000256" key="5">
    <source>
        <dbReference type="ARBA" id="ARBA00022801"/>
    </source>
</evidence>
<dbReference type="HAMAP" id="MF_00265">
    <property type="entry name" value="VapC_Nob1"/>
    <property type="match status" value="1"/>
</dbReference>
<evidence type="ECO:0000313" key="11">
    <source>
        <dbReference type="Proteomes" id="UP000006793"/>
    </source>
</evidence>
<dbReference type="OrthoDB" id="7063121at2"/>
<keyword evidence="5 8" id="KW-0378">Hydrolase</keyword>
<evidence type="ECO:0000259" key="9">
    <source>
        <dbReference type="Pfam" id="PF01850"/>
    </source>
</evidence>
<keyword evidence="6 8" id="KW-0460">Magnesium</keyword>
<dbReference type="GO" id="GO:0004540">
    <property type="term" value="F:RNA nuclease activity"/>
    <property type="evidence" value="ECO:0007669"/>
    <property type="project" value="InterPro"/>
</dbReference>
<dbReference type="Gene3D" id="3.40.50.1010">
    <property type="entry name" value="5'-nuclease"/>
    <property type="match status" value="1"/>
</dbReference>
<evidence type="ECO:0000256" key="7">
    <source>
        <dbReference type="ARBA" id="ARBA00038093"/>
    </source>
</evidence>
<protein>
    <recommendedName>
        <fullName evidence="8">Ribonuclease VapC</fullName>
        <shortName evidence="8">RNase VapC</shortName>
        <ecNumber evidence="8">3.1.-.-</ecNumber>
    </recommendedName>
    <alternativeName>
        <fullName evidence="8">Toxin VapC</fullName>
    </alternativeName>
</protein>
<dbReference type="AlphaFoldDB" id="F8AC48"/>
<dbReference type="InterPro" id="IPR002716">
    <property type="entry name" value="PIN_dom"/>
</dbReference>
<reference evidence="10 11" key="2">
    <citation type="journal article" date="2012" name="Stand. Genomic Sci.">
        <title>Complete genome sequence of the thermophilic sulfate-reducing ocean bacterium Thermodesulfatator indicus type strain (CIR29812(T)).</title>
        <authorList>
            <person name="Anderson I."/>
            <person name="Saunders E."/>
            <person name="Lapidus A."/>
            <person name="Nolan M."/>
            <person name="Lucas S."/>
            <person name="Tice H."/>
            <person name="Del Rio T.G."/>
            <person name="Cheng J.F."/>
            <person name="Han C."/>
            <person name="Tapia R."/>
            <person name="Goodwin L.A."/>
            <person name="Pitluck S."/>
            <person name="Liolios K."/>
            <person name="Mavromatis K."/>
            <person name="Pagani I."/>
            <person name="Ivanova N."/>
            <person name="Mikhailova N."/>
            <person name="Pati A."/>
            <person name="Chen A."/>
            <person name="Palaniappan K."/>
            <person name="Land M."/>
            <person name="Hauser L."/>
            <person name="Jeffries C.D."/>
            <person name="Chang Y.J."/>
            <person name="Brambilla E.M."/>
            <person name="Rohde M."/>
            <person name="Spring S."/>
            <person name="Goker M."/>
            <person name="Detter J.C."/>
            <person name="Woyke T."/>
            <person name="Bristow J."/>
            <person name="Eisen J.A."/>
            <person name="Markowitz V."/>
            <person name="Hugenholtz P."/>
            <person name="Kyrpides N.C."/>
            <person name="Klenk H.P."/>
        </authorList>
    </citation>
    <scope>NUCLEOTIDE SEQUENCE [LARGE SCALE GENOMIC DNA]</scope>
    <source>
        <strain evidence="11">DSM 15286 / JCM 11887 / CIR29812</strain>
    </source>
</reference>
<keyword evidence="11" id="KW-1185">Reference proteome</keyword>
<feature type="binding site" evidence="8">
    <location>
        <position position="100"/>
    </location>
    <ligand>
        <name>Mg(2+)</name>
        <dbReference type="ChEBI" id="CHEBI:18420"/>
    </ligand>
</feature>
<dbReference type="EMBL" id="CP002683">
    <property type="protein sequence ID" value="AEH44603.1"/>
    <property type="molecule type" value="Genomic_DNA"/>
</dbReference>
<comment type="function">
    <text evidence="8">Toxic component of a toxin-antitoxin (TA) system. An RNase.</text>
</comment>
<evidence type="ECO:0000256" key="1">
    <source>
        <dbReference type="ARBA" id="ARBA00001946"/>
    </source>
</evidence>
<dbReference type="InParanoid" id="F8AC48"/>
<evidence type="ECO:0000256" key="8">
    <source>
        <dbReference type="HAMAP-Rule" id="MF_00265"/>
    </source>
</evidence>
<evidence type="ECO:0000313" key="10">
    <source>
        <dbReference type="EMBL" id="AEH44603.1"/>
    </source>
</evidence>
<dbReference type="GO" id="GO:0016787">
    <property type="term" value="F:hydrolase activity"/>
    <property type="evidence" value="ECO:0007669"/>
    <property type="project" value="UniProtKB-KW"/>
</dbReference>
<dbReference type="SUPFAM" id="SSF88723">
    <property type="entry name" value="PIN domain-like"/>
    <property type="match status" value="1"/>
</dbReference>
<feature type="domain" description="PIN" evidence="9">
    <location>
        <begin position="10"/>
        <end position="123"/>
    </location>
</feature>
<keyword evidence="3 8" id="KW-0540">Nuclease</keyword>
<feature type="binding site" evidence="8">
    <location>
        <position position="12"/>
    </location>
    <ligand>
        <name>Mg(2+)</name>
        <dbReference type="ChEBI" id="CHEBI:18420"/>
    </ligand>
</feature>
<evidence type="ECO:0000256" key="4">
    <source>
        <dbReference type="ARBA" id="ARBA00022723"/>
    </source>
</evidence>
<dbReference type="Pfam" id="PF01850">
    <property type="entry name" value="PIN"/>
    <property type="match status" value="1"/>
</dbReference>